<evidence type="ECO:0000313" key="3">
    <source>
        <dbReference type="EMBL" id="MBW61381.1"/>
    </source>
</evidence>
<proteinExistence type="predicted"/>
<feature type="compositionally biased region" description="Basic and acidic residues" evidence="1">
    <location>
        <begin position="28"/>
        <end position="42"/>
    </location>
</feature>
<feature type="signal peptide" evidence="2">
    <location>
        <begin position="1"/>
        <end position="18"/>
    </location>
</feature>
<sequence length="112" mass="12308">MLLLWLLLLLLLLSDVLGPGQHNTTTPHTERENHQETYKEPHTQPQPHNKAHGDTYTEPRAHKSTRATIGGGGAGSHYYTRSPRTGTTLLLLARGVCGSQVSEHGGPLITRR</sequence>
<evidence type="ECO:0000256" key="1">
    <source>
        <dbReference type="SAM" id="MobiDB-lite"/>
    </source>
</evidence>
<dbReference type="AlphaFoldDB" id="A0A2M4C8C0"/>
<feature type="compositionally biased region" description="Basic and acidic residues" evidence="1">
    <location>
        <begin position="51"/>
        <end position="61"/>
    </location>
</feature>
<dbReference type="EMBL" id="GGFJ01012240">
    <property type="protein sequence ID" value="MBW61381.1"/>
    <property type="molecule type" value="Transcribed_RNA"/>
</dbReference>
<accession>A0A2M4C8C0</accession>
<evidence type="ECO:0000256" key="2">
    <source>
        <dbReference type="SAM" id="SignalP"/>
    </source>
</evidence>
<feature type="region of interest" description="Disordered" evidence="1">
    <location>
        <begin position="21"/>
        <end position="81"/>
    </location>
</feature>
<feature type="chain" id="PRO_5014895464" evidence="2">
    <location>
        <begin position="19"/>
        <end position="112"/>
    </location>
</feature>
<name>A0A2M4C8C0_9DIPT</name>
<reference evidence="3" key="1">
    <citation type="submission" date="2018-01" db="EMBL/GenBank/DDBJ databases">
        <title>An insight into the sialome of Amazonian anophelines.</title>
        <authorList>
            <person name="Ribeiro J.M."/>
            <person name="Scarpassa V."/>
            <person name="Calvo E."/>
        </authorList>
    </citation>
    <scope>NUCLEOTIDE SEQUENCE</scope>
    <source>
        <tissue evidence="3">Salivary glands</tissue>
    </source>
</reference>
<keyword evidence="2" id="KW-0732">Signal</keyword>
<organism evidence="3">
    <name type="scientific">Anopheles marajoara</name>
    <dbReference type="NCBI Taxonomy" id="58244"/>
    <lineage>
        <taxon>Eukaryota</taxon>
        <taxon>Metazoa</taxon>
        <taxon>Ecdysozoa</taxon>
        <taxon>Arthropoda</taxon>
        <taxon>Hexapoda</taxon>
        <taxon>Insecta</taxon>
        <taxon>Pterygota</taxon>
        <taxon>Neoptera</taxon>
        <taxon>Endopterygota</taxon>
        <taxon>Diptera</taxon>
        <taxon>Nematocera</taxon>
        <taxon>Culicoidea</taxon>
        <taxon>Culicidae</taxon>
        <taxon>Anophelinae</taxon>
        <taxon>Anopheles</taxon>
    </lineage>
</organism>
<protein>
    <submittedName>
        <fullName evidence="3">Putative secreted protein</fullName>
    </submittedName>
</protein>